<comment type="similarity">
    <text evidence="1 4">Belongs to the bacterial solute-binding protein 9 family.</text>
</comment>
<evidence type="ECO:0000256" key="1">
    <source>
        <dbReference type="ARBA" id="ARBA00011028"/>
    </source>
</evidence>
<accession>A0A255G168</accession>
<dbReference type="PANTHER" id="PTHR42953">
    <property type="entry name" value="HIGH-AFFINITY ZINC UPTAKE SYSTEM PROTEIN ZNUA-RELATED"/>
    <property type="match status" value="1"/>
</dbReference>
<dbReference type="Gene3D" id="3.40.50.1980">
    <property type="entry name" value="Nitrogenase molybdenum iron protein domain"/>
    <property type="match status" value="2"/>
</dbReference>
<feature type="region of interest" description="Disordered" evidence="5">
    <location>
        <begin position="123"/>
        <end position="151"/>
    </location>
</feature>
<protein>
    <submittedName>
        <fullName evidence="7">Zinc ABC transporter substrate-binding protein</fullName>
    </submittedName>
</protein>
<dbReference type="InterPro" id="IPR050492">
    <property type="entry name" value="Bact_metal-bind_prot9"/>
</dbReference>
<dbReference type="OrthoDB" id="9810636at2"/>
<evidence type="ECO:0000313" key="8">
    <source>
        <dbReference type="Proteomes" id="UP000215896"/>
    </source>
</evidence>
<feature type="compositionally biased region" description="Basic and acidic residues" evidence="5">
    <location>
        <begin position="124"/>
        <end position="151"/>
    </location>
</feature>
<dbReference type="Proteomes" id="UP000215896">
    <property type="component" value="Unassembled WGS sequence"/>
</dbReference>
<dbReference type="GO" id="GO:0030001">
    <property type="term" value="P:metal ion transport"/>
    <property type="evidence" value="ECO:0007669"/>
    <property type="project" value="InterPro"/>
</dbReference>
<feature type="signal peptide" evidence="6">
    <location>
        <begin position="1"/>
        <end position="27"/>
    </location>
</feature>
<dbReference type="InterPro" id="IPR006129">
    <property type="entry name" value="AdhesinB"/>
</dbReference>
<reference evidence="7 8" key="1">
    <citation type="submission" date="2017-07" db="EMBL/GenBank/DDBJ databases">
        <title>Draft whole genome sequences of clinical Proprionibacteriaceae strains.</title>
        <authorList>
            <person name="Bernier A.-M."/>
            <person name="Bernard K."/>
            <person name="Domingo M.-C."/>
        </authorList>
    </citation>
    <scope>NUCLEOTIDE SEQUENCE [LARGE SCALE GENOMIC DNA]</scope>
    <source>
        <strain evidence="7 8">NML 030167</strain>
    </source>
</reference>
<organism evidence="7 8">
    <name type="scientific">Enemella evansiae</name>
    <dbReference type="NCBI Taxonomy" id="2016499"/>
    <lineage>
        <taxon>Bacteria</taxon>
        <taxon>Bacillati</taxon>
        <taxon>Actinomycetota</taxon>
        <taxon>Actinomycetes</taxon>
        <taxon>Propionibacteriales</taxon>
        <taxon>Propionibacteriaceae</taxon>
        <taxon>Enemella</taxon>
    </lineage>
</organism>
<evidence type="ECO:0000256" key="4">
    <source>
        <dbReference type="RuleBase" id="RU003512"/>
    </source>
</evidence>
<dbReference type="PROSITE" id="PS51257">
    <property type="entry name" value="PROKAR_LIPOPROTEIN"/>
    <property type="match status" value="1"/>
</dbReference>
<dbReference type="PRINTS" id="PR00691">
    <property type="entry name" value="ADHESINB"/>
</dbReference>
<keyword evidence="2 4" id="KW-0813">Transport</keyword>
<evidence type="ECO:0000313" key="7">
    <source>
        <dbReference type="EMBL" id="OYO07913.1"/>
    </source>
</evidence>
<evidence type="ECO:0000256" key="2">
    <source>
        <dbReference type="ARBA" id="ARBA00022448"/>
    </source>
</evidence>
<name>A0A255G168_9ACTN</name>
<dbReference type="InterPro" id="IPR006127">
    <property type="entry name" value="ZnuA-like"/>
</dbReference>
<evidence type="ECO:0000256" key="3">
    <source>
        <dbReference type="ARBA" id="ARBA00022729"/>
    </source>
</evidence>
<dbReference type="PRINTS" id="PR00690">
    <property type="entry name" value="ADHESNFAMILY"/>
</dbReference>
<dbReference type="EMBL" id="NMVO01000019">
    <property type="protein sequence ID" value="OYO07913.1"/>
    <property type="molecule type" value="Genomic_DNA"/>
</dbReference>
<dbReference type="AlphaFoldDB" id="A0A255G168"/>
<comment type="caution">
    <text evidence="7">The sequence shown here is derived from an EMBL/GenBank/DDBJ whole genome shotgun (WGS) entry which is preliminary data.</text>
</comment>
<keyword evidence="3 6" id="KW-0732">Signal</keyword>
<evidence type="ECO:0000256" key="5">
    <source>
        <dbReference type="SAM" id="MobiDB-lite"/>
    </source>
</evidence>
<dbReference type="SUPFAM" id="SSF53807">
    <property type="entry name" value="Helical backbone' metal receptor"/>
    <property type="match status" value="1"/>
</dbReference>
<dbReference type="RefSeq" id="WP_094407264.1">
    <property type="nucleotide sequence ID" value="NZ_NMVO01000019.1"/>
</dbReference>
<evidence type="ECO:0000256" key="6">
    <source>
        <dbReference type="SAM" id="SignalP"/>
    </source>
</evidence>
<feature type="chain" id="PRO_5012581064" evidence="6">
    <location>
        <begin position="28"/>
        <end position="319"/>
    </location>
</feature>
<gene>
    <name evidence="7" type="ORF">CGZ94_20845</name>
</gene>
<dbReference type="Pfam" id="PF01297">
    <property type="entry name" value="ZnuA"/>
    <property type="match status" value="1"/>
</dbReference>
<dbReference type="PANTHER" id="PTHR42953:SF3">
    <property type="entry name" value="HIGH-AFFINITY ZINC UPTAKE SYSTEM PROTEIN ZNUA"/>
    <property type="match status" value="1"/>
</dbReference>
<dbReference type="InterPro" id="IPR006128">
    <property type="entry name" value="Lipoprotein_PsaA-like"/>
</dbReference>
<proteinExistence type="inferred from homology"/>
<dbReference type="GO" id="GO:0046872">
    <property type="term" value="F:metal ion binding"/>
    <property type="evidence" value="ECO:0007669"/>
    <property type="project" value="InterPro"/>
</dbReference>
<dbReference type="GO" id="GO:0007155">
    <property type="term" value="P:cell adhesion"/>
    <property type="evidence" value="ECO:0007669"/>
    <property type="project" value="InterPro"/>
</dbReference>
<keyword evidence="8" id="KW-1185">Reference proteome</keyword>
<sequence length="319" mass="34273">MPQKMLRAVGAIAASIALLLAAGCASTATPQAQPGQLRVVVAFYPFQYIAERVGGTDAVVTNLTQPGAEPHDLELTPRQVASLSDADLVIYQQGFQPAVDKAIEQAKPRRTVDVAQVVSLRTTAQEEAHGAESEPGHDHDHGTGGDELDPHAWLDPTNLVTVSQAVSRALADAKPERAATFEQHAKAAEADLTALDQEFQRGLAECARRDFITSHAAFGYLAERYRLTQIGIRGLSAEAEPSPARIAEVQQIAREHGITTIFYETLVSPAVANAVAGDLHLKTDVLDPLEGLTDRSRGDNYIEVMRSNLNSLKEANGCR</sequence>